<keyword evidence="1 7" id="KW-0547">Nucleotide-binding</keyword>
<evidence type="ECO:0000256" key="6">
    <source>
        <dbReference type="PROSITE-ProRule" id="PRU00552"/>
    </source>
</evidence>
<dbReference type="InterPro" id="IPR014001">
    <property type="entry name" value="Helicase_ATP-bd"/>
</dbReference>
<feature type="short sequence motif" description="Q motif" evidence="6">
    <location>
        <begin position="1"/>
        <end position="29"/>
    </location>
</feature>
<evidence type="ECO:0000256" key="2">
    <source>
        <dbReference type="ARBA" id="ARBA00022801"/>
    </source>
</evidence>
<sequence>MHFTDLGIDTRLETQLAHQGITQPTDIQAHAVPTALAGHDIFAQSKTGSGKTLAFLLPAVQRVMKQKALSKRDPRVLIVAPTRELATQVFTQLRLLIAGTNIKAVKILGGENFNDQIKALRNDPHFVVATPGRLADHLKQRSLQLSGLELLIFDEADRILDLGFTDQLKLINELADHRLRQTLLFSATLDHAQVDALSRNLLKKPKQIMLSAANEQHSDIKQTLYLADHLDHKEALLEHFLNQDNVGQCIIFTATRADTSRLSESLNSKGFKSVALAGDLTQSKRLDIMDAFSRENFKILITTDVASRGLDLLSVTHVINFDLPKHAEEYVHRIGRTGRAGFKGNALSLVGPKDWASYLAIKSFLNDELSFAAVEGFKAKFKGIKEKKVAPIKPTKKAVTANKPQPKRKAKPKKPAAPIKAPLNIDGDTPMRRKKKPEQE</sequence>
<dbReference type="RefSeq" id="WP_013464880.1">
    <property type="nucleotide sequence ID" value="NZ_BJXY01000001.1"/>
</dbReference>
<dbReference type="AlphaFoldDB" id="A0AA37S4L7"/>
<evidence type="ECO:0000256" key="4">
    <source>
        <dbReference type="ARBA" id="ARBA00022840"/>
    </source>
</evidence>
<dbReference type="Pfam" id="PF00271">
    <property type="entry name" value="Helicase_C"/>
    <property type="match status" value="1"/>
</dbReference>
<keyword evidence="13" id="KW-1185">Reference proteome</keyword>
<dbReference type="EMBL" id="BSNE01000012">
    <property type="protein sequence ID" value="GLQ02904.1"/>
    <property type="molecule type" value="Genomic_DNA"/>
</dbReference>
<gene>
    <name evidence="12" type="ORF">GCM10007914_17850</name>
</gene>
<proteinExistence type="inferred from homology"/>
<keyword evidence="4 7" id="KW-0067">ATP-binding</keyword>
<keyword evidence="2 7" id="KW-0378">Hydrolase</keyword>
<dbReference type="InterPro" id="IPR014014">
    <property type="entry name" value="RNA_helicase_DEAD_Q_motif"/>
</dbReference>
<reference evidence="12" key="1">
    <citation type="journal article" date="2014" name="Int. J. Syst. Evol. Microbiol.">
        <title>Complete genome sequence of Corynebacterium casei LMG S-19264T (=DSM 44701T), isolated from a smear-ripened cheese.</title>
        <authorList>
            <consortium name="US DOE Joint Genome Institute (JGI-PGF)"/>
            <person name="Walter F."/>
            <person name="Albersmeier A."/>
            <person name="Kalinowski J."/>
            <person name="Ruckert C."/>
        </authorList>
    </citation>
    <scope>NUCLEOTIDE SEQUENCE</scope>
    <source>
        <strain evidence="12">NBRC 103034</strain>
    </source>
</reference>
<evidence type="ECO:0000256" key="8">
    <source>
        <dbReference type="SAM" id="MobiDB-lite"/>
    </source>
</evidence>
<dbReference type="GO" id="GO:0005829">
    <property type="term" value="C:cytosol"/>
    <property type="evidence" value="ECO:0007669"/>
    <property type="project" value="TreeGrafter"/>
</dbReference>
<comment type="caution">
    <text evidence="12">The sequence shown here is derived from an EMBL/GenBank/DDBJ whole genome shotgun (WGS) entry which is preliminary data.</text>
</comment>
<dbReference type="InterPro" id="IPR044742">
    <property type="entry name" value="DEAD/DEAH_RhlB"/>
</dbReference>
<dbReference type="SMART" id="SM00487">
    <property type="entry name" value="DEXDc"/>
    <property type="match status" value="1"/>
</dbReference>
<dbReference type="Gene3D" id="3.40.50.300">
    <property type="entry name" value="P-loop containing nucleotide triphosphate hydrolases"/>
    <property type="match status" value="2"/>
</dbReference>
<dbReference type="Pfam" id="PF00270">
    <property type="entry name" value="DEAD"/>
    <property type="match status" value="1"/>
</dbReference>
<feature type="domain" description="Helicase C-terminal" evidence="10">
    <location>
        <begin position="235"/>
        <end position="385"/>
    </location>
</feature>
<organism evidence="12 13">
    <name type="scientific">Pseudoalteromonas tetraodonis GFC</name>
    <dbReference type="NCBI Taxonomy" id="1315271"/>
    <lineage>
        <taxon>Bacteria</taxon>
        <taxon>Pseudomonadati</taxon>
        <taxon>Pseudomonadota</taxon>
        <taxon>Gammaproteobacteria</taxon>
        <taxon>Alteromonadales</taxon>
        <taxon>Pseudoalteromonadaceae</taxon>
        <taxon>Pseudoalteromonas</taxon>
    </lineage>
</organism>
<evidence type="ECO:0000256" key="7">
    <source>
        <dbReference type="RuleBase" id="RU000492"/>
    </source>
</evidence>
<dbReference type="GO" id="GO:0003676">
    <property type="term" value="F:nucleic acid binding"/>
    <property type="evidence" value="ECO:0007669"/>
    <property type="project" value="InterPro"/>
</dbReference>
<dbReference type="PANTHER" id="PTHR47959:SF17">
    <property type="entry name" value="ATP-DEPENDENT RNA HELICASE DEAD BOX FAMILY"/>
    <property type="match status" value="1"/>
</dbReference>
<dbReference type="GO" id="GO:0005524">
    <property type="term" value="F:ATP binding"/>
    <property type="evidence" value="ECO:0007669"/>
    <property type="project" value="UniProtKB-KW"/>
</dbReference>
<dbReference type="PROSITE" id="PS51194">
    <property type="entry name" value="HELICASE_CTER"/>
    <property type="match status" value="1"/>
</dbReference>
<dbReference type="PROSITE" id="PS00039">
    <property type="entry name" value="DEAD_ATP_HELICASE"/>
    <property type="match status" value="1"/>
</dbReference>
<evidence type="ECO:0000256" key="5">
    <source>
        <dbReference type="ARBA" id="ARBA00038437"/>
    </source>
</evidence>
<dbReference type="CDD" id="cd18787">
    <property type="entry name" value="SF2_C_DEAD"/>
    <property type="match status" value="1"/>
</dbReference>
<protein>
    <submittedName>
        <fullName evidence="12">RNA helicase</fullName>
    </submittedName>
</protein>
<comment type="similarity">
    <text evidence="5 7">Belongs to the DEAD box helicase family.</text>
</comment>
<keyword evidence="3 7" id="KW-0347">Helicase</keyword>
<dbReference type="SUPFAM" id="SSF52540">
    <property type="entry name" value="P-loop containing nucleoside triphosphate hydrolases"/>
    <property type="match status" value="1"/>
</dbReference>
<reference evidence="12" key="2">
    <citation type="submission" date="2023-01" db="EMBL/GenBank/DDBJ databases">
        <title>Draft genome sequence of Pseudoalteromonas tetraodonis strain NBRC 103034.</title>
        <authorList>
            <person name="Sun Q."/>
            <person name="Mori K."/>
        </authorList>
    </citation>
    <scope>NUCLEOTIDE SEQUENCE</scope>
    <source>
        <strain evidence="12">NBRC 103034</strain>
    </source>
</reference>
<evidence type="ECO:0000259" key="10">
    <source>
        <dbReference type="PROSITE" id="PS51194"/>
    </source>
</evidence>
<feature type="region of interest" description="Disordered" evidence="8">
    <location>
        <begin position="392"/>
        <end position="440"/>
    </location>
</feature>
<feature type="compositionally biased region" description="Basic residues" evidence="8">
    <location>
        <begin position="405"/>
        <end position="414"/>
    </location>
</feature>
<dbReference type="GO" id="GO:0016787">
    <property type="term" value="F:hydrolase activity"/>
    <property type="evidence" value="ECO:0007669"/>
    <property type="project" value="UniProtKB-KW"/>
</dbReference>
<dbReference type="Proteomes" id="UP001161408">
    <property type="component" value="Unassembled WGS sequence"/>
</dbReference>
<dbReference type="InterPro" id="IPR027417">
    <property type="entry name" value="P-loop_NTPase"/>
</dbReference>
<dbReference type="PANTHER" id="PTHR47959">
    <property type="entry name" value="ATP-DEPENDENT RNA HELICASE RHLE-RELATED"/>
    <property type="match status" value="1"/>
</dbReference>
<evidence type="ECO:0000313" key="12">
    <source>
        <dbReference type="EMBL" id="GLQ02904.1"/>
    </source>
</evidence>
<dbReference type="PROSITE" id="PS51192">
    <property type="entry name" value="HELICASE_ATP_BIND_1"/>
    <property type="match status" value="1"/>
</dbReference>
<evidence type="ECO:0000256" key="3">
    <source>
        <dbReference type="ARBA" id="ARBA00022806"/>
    </source>
</evidence>
<dbReference type="GeneID" id="99693173"/>
<dbReference type="PROSITE" id="PS51195">
    <property type="entry name" value="Q_MOTIF"/>
    <property type="match status" value="1"/>
</dbReference>
<dbReference type="CDD" id="cd00268">
    <property type="entry name" value="DEADc"/>
    <property type="match status" value="1"/>
</dbReference>
<dbReference type="InterPro" id="IPR000629">
    <property type="entry name" value="RNA-helicase_DEAD-box_CS"/>
</dbReference>
<name>A0AA37S4L7_9GAMM</name>
<dbReference type="InterPro" id="IPR050079">
    <property type="entry name" value="DEAD_box_RNA_helicase"/>
</dbReference>
<evidence type="ECO:0000313" key="13">
    <source>
        <dbReference type="Proteomes" id="UP001161408"/>
    </source>
</evidence>
<evidence type="ECO:0000259" key="11">
    <source>
        <dbReference type="PROSITE" id="PS51195"/>
    </source>
</evidence>
<dbReference type="InterPro" id="IPR001650">
    <property type="entry name" value="Helicase_C-like"/>
</dbReference>
<dbReference type="GO" id="GO:0003724">
    <property type="term" value="F:RNA helicase activity"/>
    <property type="evidence" value="ECO:0007669"/>
    <property type="project" value="InterPro"/>
</dbReference>
<evidence type="ECO:0000256" key="1">
    <source>
        <dbReference type="ARBA" id="ARBA00022741"/>
    </source>
</evidence>
<feature type="domain" description="Helicase ATP-binding" evidence="9">
    <location>
        <begin position="32"/>
        <end position="207"/>
    </location>
</feature>
<feature type="domain" description="DEAD-box RNA helicase Q" evidence="11">
    <location>
        <begin position="1"/>
        <end position="29"/>
    </location>
</feature>
<dbReference type="SMART" id="SM00490">
    <property type="entry name" value="HELICc"/>
    <property type="match status" value="1"/>
</dbReference>
<dbReference type="InterPro" id="IPR011545">
    <property type="entry name" value="DEAD/DEAH_box_helicase_dom"/>
</dbReference>
<evidence type="ECO:0000259" key="9">
    <source>
        <dbReference type="PROSITE" id="PS51192"/>
    </source>
</evidence>
<accession>A0AA37S4L7</accession>